<keyword evidence="1" id="KW-0812">Transmembrane</keyword>
<organism evidence="3 4">
    <name type="scientific">Lysinibacillus composti</name>
    <dbReference type="NCBI Taxonomy" id="720633"/>
    <lineage>
        <taxon>Bacteria</taxon>
        <taxon>Bacillati</taxon>
        <taxon>Bacillota</taxon>
        <taxon>Bacilli</taxon>
        <taxon>Bacillales</taxon>
        <taxon>Bacillaceae</taxon>
        <taxon>Lysinibacillus</taxon>
    </lineage>
</organism>
<feature type="transmembrane region" description="Helical" evidence="1">
    <location>
        <begin position="139"/>
        <end position="162"/>
    </location>
</feature>
<dbReference type="PROSITE" id="PS50106">
    <property type="entry name" value="PDZ"/>
    <property type="match status" value="1"/>
</dbReference>
<dbReference type="OrthoDB" id="198399at2"/>
<keyword evidence="1" id="KW-1133">Transmembrane helix</keyword>
<evidence type="ECO:0000313" key="4">
    <source>
        <dbReference type="Proteomes" id="UP000274033"/>
    </source>
</evidence>
<proteinExistence type="predicted"/>
<feature type="transmembrane region" description="Helical" evidence="1">
    <location>
        <begin position="12"/>
        <end position="34"/>
    </location>
</feature>
<feature type="transmembrane region" description="Helical" evidence="1">
    <location>
        <begin position="183"/>
        <end position="202"/>
    </location>
</feature>
<evidence type="ECO:0000313" key="3">
    <source>
        <dbReference type="EMBL" id="RQW75403.1"/>
    </source>
</evidence>
<dbReference type="SMART" id="SM00228">
    <property type="entry name" value="PDZ"/>
    <property type="match status" value="1"/>
</dbReference>
<reference evidence="3 4" key="1">
    <citation type="journal article" date="2013" name="J. Microbiol.">
        <title>Lysinibacillus chungkukjangi sp. nov., isolated from Chungkukjang, Korean fermented soybean food.</title>
        <authorList>
            <person name="Kim S.J."/>
            <person name="Jang Y.H."/>
            <person name="Hamada M."/>
            <person name="Ahn J.H."/>
            <person name="Weon H.Y."/>
            <person name="Suzuki K."/>
            <person name="Whang K.S."/>
            <person name="Kwon S.W."/>
        </authorList>
    </citation>
    <scope>NUCLEOTIDE SEQUENCE [LARGE SCALE GENOMIC DNA]</scope>
    <source>
        <strain evidence="3 4">MCCC 1A12701</strain>
    </source>
</reference>
<feature type="transmembrane region" description="Helical" evidence="1">
    <location>
        <begin position="93"/>
        <end position="119"/>
    </location>
</feature>
<feature type="transmembrane region" description="Helical" evidence="1">
    <location>
        <begin position="63"/>
        <end position="86"/>
    </location>
</feature>
<keyword evidence="1" id="KW-0472">Membrane</keyword>
<dbReference type="InterPro" id="IPR001478">
    <property type="entry name" value="PDZ"/>
</dbReference>
<sequence>MNIEIVKEIVLGIGRMFLNPILYVAIFMAIYLGYRRVKRERKYFNIRILWGWSETIGLIKEGLLWSFVISIITIVFGLAMPIDFLYLVSIASLIGLVLYVFHFLSPIVIGAVGLVAFYLMDNQNWSINLFGIHIQGIDVFGGTVVSISIVVGLLLVAEGLLIKKSGANFASPMIENTKRGKRAVAFLSKKLWLLPIFLIVPGNSLQAYFPWWPQISLGSNEFSLVLFPVIVGFQQMARNTLPAYLFPKLGRSVILLGLLVTIGGLVAYFQPIVGLVTVMVGAILRLWISVVYAIRERKAVYAVSAKSNGAMIAAVLPDSPAEKMGLVAGEIIRKVNGVQVHNEHELYEALQINAAHCRLEVLNHENEIRLTQHVVYSDDHYKIGILLADA</sequence>
<name>A0A3N9UGW6_9BACI</name>
<keyword evidence="4" id="KW-1185">Reference proteome</keyword>
<dbReference type="RefSeq" id="WP_124763705.1">
    <property type="nucleotide sequence ID" value="NZ_JAFBDY010000003.1"/>
</dbReference>
<evidence type="ECO:0000259" key="2">
    <source>
        <dbReference type="PROSITE" id="PS50106"/>
    </source>
</evidence>
<dbReference type="Pfam" id="PF17820">
    <property type="entry name" value="PDZ_6"/>
    <property type="match status" value="1"/>
</dbReference>
<accession>A0A3N9UGW6</accession>
<dbReference type="Gene3D" id="2.30.42.10">
    <property type="match status" value="1"/>
</dbReference>
<protein>
    <submittedName>
        <fullName evidence="3">PDZ domain-containing protein</fullName>
    </submittedName>
</protein>
<comment type="caution">
    <text evidence="3">The sequence shown here is derived from an EMBL/GenBank/DDBJ whole genome shotgun (WGS) entry which is preliminary data.</text>
</comment>
<feature type="transmembrane region" description="Helical" evidence="1">
    <location>
        <begin position="275"/>
        <end position="294"/>
    </location>
</feature>
<dbReference type="Proteomes" id="UP000274033">
    <property type="component" value="Unassembled WGS sequence"/>
</dbReference>
<dbReference type="AlphaFoldDB" id="A0A3N9UGW6"/>
<dbReference type="EMBL" id="RRCT01000004">
    <property type="protein sequence ID" value="RQW75403.1"/>
    <property type="molecule type" value="Genomic_DNA"/>
</dbReference>
<evidence type="ECO:0000256" key="1">
    <source>
        <dbReference type="SAM" id="Phobius"/>
    </source>
</evidence>
<gene>
    <name evidence="3" type="ORF">EBB45_06560</name>
</gene>
<feature type="transmembrane region" description="Helical" evidence="1">
    <location>
        <begin position="253"/>
        <end position="269"/>
    </location>
</feature>
<dbReference type="SUPFAM" id="SSF50156">
    <property type="entry name" value="PDZ domain-like"/>
    <property type="match status" value="1"/>
</dbReference>
<feature type="domain" description="PDZ" evidence="2">
    <location>
        <begin position="290"/>
        <end position="365"/>
    </location>
</feature>
<dbReference type="InterPro" id="IPR036034">
    <property type="entry name" value="PDZ_sf"/>
</dbReference>
<feature type="transmembrane region" description="Helical" evidence="1">
    <location>
        <begin position="222"/>
        <end position="241"/>
    </location>
</feature>
<dbReference type="InterPro" id="IPR041489">
    <property type="entry name" value="PDZ_6"/>
</dbReference>